<dbReference type="Proteomes" id="UP001164746">
    <property type="component" value="Chromosome 11"/>
</dbReference>
<evidence type="ECO:0000313" key="2">
    <source>
        <dbReference type="Proteomes" id="UP001164746"/>
    </source>
</evidence>
<accession>A0ABY7FBV6</accession>
<reference evidence="1" key="1">
    <citation type="submission" date="2022-11" db="EMBL/GenBank/DDBJ databases">
        <title>Centuries of genome instability and evolution in soft-shell clam transmissible cancer (bioRxiv).</title>
        <authorList>
            <person name="Hart S.F.M."/>
            <person name="Yonemitsu M.A."/>
            <person name="Giersch R.M."/>
            <person name="Beal B.F."/>
            <person name="Arriagada G."/>
            <person name="Davis B.W."/>
            <person name="Ostrander E.A."/>
            <person name="Goff S.P."/>
            <person name="Metzger M.J."/>
        </authorList>
    </citation>
    <scope>NUCLEOTIDE SEQUENCE</scope>
    <source>
        <strain evidence="1">MELC-2E11</strain>
        <tissue evidence="1">Siphon/mantle</tissue>
    </source>
</reference>
<sequence length="79" mass="8966">MHSAIQPSHFPNISNKTVVMSSLTMASQNSETYITQSQRRERRRIPRFVRNSQHSSSVRIFTCAASNVPAPQVDFANFL</sequence>
<dbReference type="EMBL" id="CP111022">
    <property type="protein sequence ID" value="WAR19655.1"/>
    <property type="molecule type" value="Genomic_DNA"/>
</dbReference>
<gene>
    <name evidence="1" type="ORF">MAR_001493</name>
</gene>
<protein>
    <submittedName>
        <fullName evidence="1">Uncharacterized protein</fullName>
    </submittedName>
</protein>
<name>A0ABY7FBV6_MYAAR</name>
<keyword evidence="2" id="KW-1185">Reference proteome</keyword>
<evidence type="ECO:0000313" key="1">
    <source>
        <dbReference type="EMBL" id="WAR19655.1"/>
    </source>
</evidence>
<proteinExistence type="predicted"/>
<organism evidence="1 2">
    <name type="scientific">Mya arenaria</name>
    <name type="common">Soft-shell clam</name>
    <dbReference type="NCBI Taxonomy" id="6604"/>
    <lineage>
        <taxon>Eukaryota</taxon>
        <taxon>Metazoa</taxon>
        <taxon>Spiralia</taxon>
        <taxon>Lophotrochozoa</taxon>
        <taxon>Mollusca</taxon>
        <taxon>Bivalvia</taxon>
        <taxon>Autobranchia</taxon>
        <taxon>Heteroconchia</taxon>
        <taxon>Euheterodonta</taxon>
        <taxon>Imparidentia</taxon>
        <taxon>Neoheterodontei</taxon>
        <taxon>Myida</taxon>
        <taxon>Myoidea</taxon>
        <taxon>Myidae</taxon>
        <taxon>Mya</taxon>
    </lineage>
</organism>